<feature type="compositionally biased region" description="Polar residues" evidence="12">
    <location>
        <begin position="141"/>
        <end position="152"/>
    </location>
</feature>
<comment type="caution">
    <text evidence="14">The sequence shown here is derived from an EMBL/GenBank/DDBJ whole genome shotgun (WGS) entry which is preliminary data.</text>
</comment>
<dbReference type="GO" id="GO:0009725">
    <property type="term" value="P:response to hormone"/>
    <property type="evidence" value="ECO:0007669"/>
    <property type="project" value="UniProtKB-ARBA"/>
</dbReference>
<dbReference type="GO" id="GO:0033993">
    <property type="term" value="P:response to lipid"/>
    <property type="evidence" value="ECO:0007669"/>
    <property type="project" value="UniProtKB-ARBA"/>
</dbReference>
<dbReference type="EMBL" id="JABCRI010000001">
    <property type="protein sequence ID" value="KAF8413387.1"/>
    <property type="molecule type" value="Genomic_DNA"/>
</dbReference>
<dbReference type="SUPFAM" id="SSF46689">
    <property type="entry name" value="Homeodomain-like"/>
    <property type="match status" value="1"/>
</dbReference>
<keyword evidence="4 8" id="KW-0371">Homeobox</keyword>
<dbReference type="PANTHER" id="PTHR24326">
    <property type="entry name" value="HOMEOBOX-LEUCINE ZIPPER PROTEIN"/>
    <property type="match status" value="1"/>
</dbReference>
<keyword evidence="3 8" id="KW-0238">DNA-binding</keyword>
<evidence type="ECO:0000313" key="15">
    <source>
        <dbReference type="Proteomes" id="UP000655225"/>
    </source>
</evidence>
<gene>
    <name evidence="14" type="ORF">HHK36_001368</name>
</gene>
<dbReference type="InterPro" id="IPR000047">
    <property type="entry name" value="HTH_motif"/>
</dbReference>
<dbReference type="InterPro" id="IPR003106">
    <property type="entry name" value="Leu_zip_homeo"/>
</dbReference>
<dbReference type="Pfam" id="PF00046">
    <property type="entry name" value="Homeodomain"/>
    <property type="match status" value="1"/>
</dbReference>
<evidence type="ECO:0000256" key="7">
    <source>
        <dbReference type="ARBA" id="ARBA00025748"/>
    </source>
</evidence>
<dbReference type="GO" id="GO:0005634">
    <property type="term" value="C:nucleus"/>
    <property type="evidence" value="ECO:0007669"/>
    <property type="project" value="UniProtKB-SubCell"/>
</dbReference>
<dbReference type="Proteomes" id="UP000655225">
    <property type="component" value="Unassembled WGS sequence"/>
</dbReference>
<dbReference type="InterPro" id="IPR045224">
    <property type="entry name" value="HDZip_class_I_plant"/>
</dbReference>
<keyword evidence="15" id="KW-1185">Reference proteome</keyword>
<comment type="subcellular location">
    <subcellularLocation>
        <location evidence="1 8 9">Nucleus</location>
    </subcellularLocation>
</comment>
<dbReference type="InterPro" id="IPR009057">
    <property type="entry name" value="Homeodomain-like_sf"/>
</dbReference>
<feature type="coiled-coil region" evidence="11">
    <location>
        <begin position="76"/>
        <end position="117"/>
    </location>
</feature>
<protein>
    <recommendedName>
        <fullName evidence="10">Homeobox-leucine zipper protein</fullName>
    </recommendedName>
    <alternativeName>
        <fullName evidence="10">HD-ZIP protein</fullName>
    </alternativeName>
    <alternativeName>
        <fullName evidence="10">Homeodomain transcription factor</fullName>
    </alternativeName>
</protein>
<dbReference type="PROSITE" id="PS50071">
    <property type="entry name" value="HOMEOBOX_2"/>
    <property type="match status" value="1"/>
</dbReference>
<evidence type="ECO:0000256" key="11">
    <source>
        <dbReference type="SAM" id="Coils"/>
    </source>
</evidence>
<evidence type="ECO:0000256" key="9">
    <source>
        <dbReference type="RuleBase" id="RU000682"/>
    </source>
</evidence>
<keyword evidence="6 8" id="KW-0539">Nucleus</keyword>
<dbReference type="PROSITE" id="PS00027">
    <property type="entry name" value="HOMEOBOX_1"/>
    <property type="match status" value="1"/>
</dbReference>
<evidence type="ECO:0000256" key="10">
    <source>
        <dbReference type="RuleBase" id="RU369038"/>
    </source>
</evidence>
<dbReference type="GO" id="GO:0045893">
    <property type="term" value="P:positive regulation of DNA-templated transcription"/>
    <property type="evidence" value="ECO:0007669"/>
    <property type="project" value="TreeGrafter"/>
</dbReference>
<sequence>MLERRQYSPRIESFTCLDSLQVMATRKKDRKRFSDDQIRSLESMFESESKLDPRQKLQLATELGLHPRQVAIWFQNRRARWKSKKLERDYSKLRANYDTIASQFESLKKENQSLLKQLHKLKDWRIKPREESRCGGLGLAGNSTDSDSNNGDTKCESEVKPSLLLEGSDHRMVVYSEDHMSKNAEHKEPDLLMNVTEPADGSLRSPENWDSRFDSGDLFYQSFNNSQWWDIWS</sequence>
<dbReference type="Pfam" id="PF02183">
    <property type="entry name" value="HALZ"/>
    <property type="match status" value="1"/>
</dbReference>
<dbReference type="GO" id="GO:0009414">
    <property type="term" value="P:response to water deprivation"/>
    <property type="evidence" value="ECO:0007669"/>
    <property type="project" value="UniProtKB-ARBA"/>
</dbReference>
<proteinExistence type="inferred from homology"/>
<evidence type="ECO:0000256" key="8">
    <source>
        <dbReference type="PROSITE-ProRule" id="PRU00108"/>
    </source>
</evidence>
<evidence type="ECO:0000256" key="4">
    <source>
        <dbReference type="ARBA" id="ARBA00023155"/>
    </source>
</evidence>
<dbReference type="PRINTS" id="PR00031">
    <property type="entry name" value="HTHREPRESSR"/>
</dbReference>
<dbReference type="InterPro" id="IPR017970">
    <property type="entry name" value="Homeobox_CS"/>
</dbReference>
<comment type="similarity">
    <text evidence="7 10">Belongs to the HD-ZIP homeobox family. Class I subfamily.</text>
</comment>
<dbReference type="PANTHER" id="PTHR24326:SF122">
    <property type="entry name" value="HOMEOBOX-LEUCINE ZIPPER PROTEIN HOX6"/>
    <property type="match status" value="1"/>
</dbReference>
<keyword evidence="5 10" id="KW-0804">Transcription</keyword>
<dbReference type="GO" id="GO:0000981">
    <property type="term" value="F:DNA-binding transcription factor activity, RNA polymerase II-specific"/>
    <property type="evidence" value="ECO:0007669"/>
    <property type="project" value="UniProtKB-UniRule"/>
</dbReference>
<evidence type="ECO:0000313" key="14">
    <source>
        <dbReference type="EMBL" id="KAF8413387.1"/>
    </source>
</evidence>
<organism evidence="14 15">
    <name type="scientific">Tetracentron sinense</name>
    <name type="common">Spur-leaf</name>
    <dbReference type="NCBI Taxonomy" id="13715"/>
    <lineage>
        <taxon>Eukaryota</taxon>
        <taxon>Viridiplantae</taxon>
        <taxon>Streptophyta</taxon>
        <taxon>Embryophyta</taxon>
        <taxon>Tracheophyta</taxon>
        <taxon>Spermatophyta</taxon>
        <taxon>Magnoliopsida</taxon>
        <taxon>Trochodendrales</taxon>
        <taxon>Trochodendraceae</taxon>
        <taxon>Tetracentron</taxon>
    </lineage>
</organism>
<evidence type="ECO:0000256" key="2">
    <source>
        <dbReference type="ARBA" id="ARBA00023015"/>
    </source>
</evidence>
<evidence type="ECO:0000256" key="12">
    <source>
        <dbReference type="SAM" id="MobiDB-lite"/>
    </source>
</evidence>
<feature type="domain" description="Homeobox" evidence="13">
    <location>
        <begin position="24"/>
        <end position="84"/>
    </location>
</feature>
<accession>A0A835DUY5</accession>
<feature type="region of interest" description="Disordered" evidence="12">
    <location>
        <begin position="135"/>
        <end position="156"/>
    </location>
</feature>
<evidence type="ECO:0000256" key="6">
    <source>
        <dbReference type="ARBA" id="ARBA00023242"/>
    </source>
</evidence>
<dbReference type="Gene3D" id="1.10.10.60">
    <property type="entry name" value="Homeodomain-like"/>
    <property type="match status" value="1"/>
</dbReference>
<dbReference type="OrthoDB" id="6159439at2759"/>
<dbReference type="AlphaFoldDB" id="A0A835DUY5"/>
<comment type="function">
    <text evidence="10">Transcription factor.</text>
</comment>
<dbReference type="FunFam" id="1.10.10.60:FF:000293">
    <property type="entry name" value="Homeobox-leucine zipper protein ATHB-7"/>
    <property type="match status" value="1"/>
</dbReference>
<evidence type="ECO:0000259" key="13">
    <source>
        <dbReference type="PROSITE" id="PS50071"/>
    </source>
</evidence>
<dbReference type="SMART" id="SM00389">
    <property type="entry name" value="HOX"/>
    <property type="match status" value="1"/>
</dbReference>
<reference evidence="14 15" key="1">
    <citation type="submission" date="2020-04" db="EMBL/GenBank/DDBJ databases">
        <title>Plant Genome Project.</title>
        <authorList>
            <person name="Zhang R.-G."/>
        </authorList>
    </citation>
    <scope>NUCLEOTIDE SEQUENCE [LARGE SCALE GENOMIC DNA]</scope>
    <source>
        <strain evidence="14">YNK0</strain>
        <tissue evidence="14">Leaf</tissue>
    </source>
</reference>
<dbReference type="GO" id="GO:0000976">
    <property type="term" value="F:transcription cis-regulatory region binding"/>
    <property type="evidence" value="ECO:0007669"/>
    <property type="project" value="UniProtKB-ARBA"/>
</dbReference>
<name>A0A835DUY5_TETSI</name>
<keyword evidence="2 10" id="KW-0805">Transcription regulation</keyword>
<dbReference type="InterPro" id="IPR001356">
    <property type="entry name" value="HD"/>
</dbReference>
<dbReference type="CDD" id="cd00086">
    <property type="entry name" value="homeodomain"/>
    <property type="match status" value="1"/>
</dbReference>
<evidence type="ECO:0000256" key="5">
    <source>
        <dbReference type="ARBA" id="ARBA00023163"/>
    </source>
</evidence>
<keyword evidence="11" id="KW-0175">Coiled coil</keyword>
<evidence type="ECO:0000256" key="1">
    <source>
        <dbReference type="ARBA" id="ARBA00004123"/>
    </source>
</evidence>
<evidence type="ECO:0000256" key="3">
    <source>
        <dbReference type="ARBA" id="ARBA00023125"/>
    </source>
</evidence>
<feature type="DNA-binding region" description="Homeobox" evidence="8">
    <location>
        <begin position="26"/>
        <end position="85"/>
    </location>
</feature>